<gene>
    <name evidence="2" type="ORF">EJ377_01640</name>
</gene>
<proteinExistence type="predicted"/>
<evidence type="ECO:0000259" key="1">
    <source>
        <dbReference type="Pfam" id="PF26628"/>
    </source>
</evidence>
<name>A0A3S0QVJ3_9FLAO</name>
<comment type="caution">
    <text evidence="2">The sequence shown here is derived from an EMBL/GenBank/DDBJ whole genome shotgun (WGS) entry which is preliminary data.</text>
</comment>
<organism evidence="2 3">
    <name type="scientific">Chryseobacterium arthrosphaerae</name>
    <dbReference type="NCBI Taxonomy" id="651561"/>
    <lineage>
        <taxon>Bacteria</taxon>
        <taxon>Pseudomonadati</taxon>
        <taxon>Bacteroidota</taxon>
        <taxon>Flavobacteriia</taxon>
        <taxon>Flavobacteriales</taxon>
        <taxon>Weeksellaceae</taxon>
        <taxon>Chryseobacterium group</taxon>
        <taxon>Chryseobacterium</taxon>
    </lineage>
</organism>
<dbReference type="Proteomes" id="UP000276953">
    <property type="component" value="Unassembled WGS sequence"/>
</dbReference>
<evidence type="ECO:0000313" key="2">
    <source>
        <dbReference type="EMBL" id="RTZ49385.1"/>
    </source>
</evidence>
<dbReference type="Pfam" id="PF26628">
    <property type="entry name" value="DUF8202"/>
    <property type="match status" value="1"/>
</dbReference>
<feature type="domain" description="DUF8202" evidence="1">
    <location>
        <begin position="4"/>
        <end position="64"/>
    </location>
</feature>
<evidence type="ECO:0000313" key="3">
    <source>
        <dbReference type="Proteomes" id="UP000276953"/>
    </source>
</evidence>
<reference evidence="2 3" key="1">
    <citation type="submission" date="2018-12" db="EMBL/GenBank/DDBJ databases">
        <title>Draft Genome Sequence of Chryseobacterium arthrosphaerae strain ED882-96 Isolated from the Blood of a Patient with Liver Cirrhosis in Taiwan.</title>
        <authorList>
            <person name="Lin J.-N."/>
            <person name="Lai C.-H."/>
            <person name="Yang C.-H."/>
            <person name="Huang Y.-H."/>
        </authorList>
    </citation>
    <scope>NUCLEOTIDE SEQUENCE [LARGE SCALE GENOMIC DNA]</scope>
    <source>
        <strain evidence="2 3">ED882-96</strain>
    </source>
</reference>
<sequence>MNTDHYLDTNGNTVWNGAANTTFNNNIFGMSRDDIEALNRRYQKCQCGTILTVATVNDFVNPNQMRHVRALPMTGLISFWG</sequence>
<protein>
    <recommendedName>
        <fullName evidence="1">DUF8202 domain-containing protein</fullName>
    </recommendedName>
</protein>
<accession>A0A3S0QVJ3</accession>
<dbReference type="AlphaFoldDB" id="A0A3S0QVJ3"/>
<dbReference type="InterPro" id="IPR058515">
    <property type="entry name" value="DUF8202"/>
</dbReference>
<dbReference type="EMBL" id="RYFC01000001">
    <property type="protein sequence ID" value="RTZ49385.1"/>
    <property type="molecule type" value="Genomic_DNA"/>
</dbReference>